<dbReference type="InterPro" id="IPR020904">
    <property type="entry name" value="Sc_DH/Rdtase_CS"/>
</dbReference>
<dbReference type="PANTHER" id="PTHR24321">
    <property type="entry name" value="DEHYDROGENASES, SHORT CHAIN"/>
    <property type="match status" value="1"/>
</dbReference>
<name>A0A0W0VI67_9GAMM</name>
<dbReference type="EMBL" id="LNYK01000033">
    <property type="protein sequence ID" value="KTD19820.1"/>
    <property type="molecule type" value="Genomic_DNA"/>
</dbReference>
<dbReference type="InterPro" id="IPR002347">
    <property type="entry name" value="SDR_fam"/>
</dbReference>
<evidence type="ECO:0000256" key="1">
    <source>
        <dbReference type="ARBA" id="ARBA00006484"/>
    </source>
</evidence>
<evidence type="ECO:0000313" key="4">
    <source>
        <dbReference type="Proteomes" id="UP000054997"/>
    </source>
</evidence>
<dbReference type="Gene3D" id="3.40.50.720">
    <property type="entry name" value="NAD(P)-binding Rossmann-like Domain"/>
    <property type="match status" value="1"/>
</dbReference>
<keyword evidence="2" id="KW-0560">Oxidoreductase</keyword>
<keyword evidence="4" id="KW-1185">Reference proteome</keyword>
<sequence length="231" mass="25814">MKILITGISSGIGEKAAYHLQGKGWEVTGLDYRPPQGDFDWHQIDLSDLDALAKFMETFRFNFDAMFYAAGTREICEPVNLPLHTWQRTLNVNLTAAFLLAQSCIQDARINKRKLNIVFVSSISGLQAEPERAAYVSSKFALHGLTKQLAMQYGPEQIRINAIAPGIIETPLTMDYFKDEVKAALIRKSTPVGYWGKPEHIMPVLDLCLQNDYINGAIMVCDGGWTTGKEL</sequence>
<accession>A0A0W0VI67</accession>
<dbReference type="OrthoDB" id="9809287at2"/>
<reference evidence="3 4" key="1">
    <citation type="submission" date="2015-11" db="EMBL/GenBank/DDBJ databases">
        <title>Genomic analysis of 38 Legionella species identifies large and diverse effector repertoires.</title>
        <authorList>
            <person name="Burstein D."/>
            <person name="Amaro F."/>
            <person name="Zusman T."/>
            <person name="Lifshitz Z."/>
            <person name="Cohen O."/>
            <person name="Gilbert J.A."/>
            <person name="Pupko T."/>
            <person name="Shuman H.A."/>
            <person name="Segal G."/>
        </authorList>
    </citation>
    <scope>NUCLEOTIDE SEQUENCE [LARGE SCALE GENOMIC DNA]</scope>
    <source>
        <strain evidence="3 4">ATCC 49505</strain>
    </source>
</reference>
<gene>
    <name evidence="3" type="ORF">Llon_1992</name>
</gene>
<dbReference type="STRING" id="45068.Llon_1992"/>
<dbReference type="PROSITE" id="PS00061">
    <property type="entry name" value="ADH_SHORT"/>
    <property type="match status" value="1"/>
</dbReference>
<protein>
    <submittedName>
        <fullName evidence="3">Short-chain dehydrogenase/reductase</fullName>
    </submittedName>
</protein>
<dbReference type="SUPFAM" id="SSF51735">
    <property type="entry name" value="NAD(P)-binding Rossmann-fold domains"/>
    <property type="match status" value="1"/>
</dbReference>
<dbReference type="PRINTS" id="PR00081">
    <property type="entry name" value="GDHRDH"/>
</dbReference>
<dbReference type="GO" id="GO:0016491">
    <property type="term" value="F:oxidoreductase activity"/>
    <property type="evidence" value="ECO:0007669"/>
    <property type="project" value="UniProtKB-KW"/>
</dbReference>
<organism evidence="3 4">
    <name type="scientific">Legionella londiniensis</name>
    <dbReference type="NCBI Taxonomy" id="45068"/>
    <lineage>
        <taxon>Bacteria</taxon>
        <taxon>Pseudomonadati</taxon>
        <taxon>Pseudomonadota</taxon>
        <taxon>Gammaproteobacteria</taxon>
        <taxon>Legionellales</taxon>
        <taxon>Legionellaceae</taxon>
        <taxon>Legionella</taxon>
    </lineage>
</organism>
<dbReference type="Proteomes" id="UP000054997">
    <property type="component" value="Unassembled WGS sequence"/>
</dbReference>
<dbReference type="PANTHER" id="PTHR24321:SF8">
    <property type="entry name" value="ESTRADIOL 17-BETA-DEHYDROGENASE 8-RELATED"/>
    <property type="match status" value="1"/>
</dbReference>
<proteinExistence type="inferred from homology"/>
<comment type="similarity">
    <text evidence="1">Belongs to the short-chain dehydrogenases/reductases (SDR) family.</text>
</comment>
<dbReference type="InterPro" id="IPR036291">
    <property type="entry name" value="NAD(P)-bd_dom_sf"/>
</dbReference>
<dbReference type="PATRIC" id="fig|45068.5.peg.2167"/>
<comment type="caution">
    <text evidence="3">The sequence shown here is derived from an EMBL/GenBank/DDBJ whole genome shotgun (WGS) entry which is preliminary data.</text>
</comment>
<dbReference type="Pfam" id="PF13561">
    <property type="entry name" value="adh_short_C2"/>
    <property type="match status" value="1"/>
</dbReference>
<dbReference type="RefSeq" id="WP_058529960.1">
    <property type="nucleotide sequence ID" value="NZ_CAAAHZ010000001.1"/>
</dbReference>
<evidence type="ECO:0000313" key="3">
    <source>
        <dbReference type="EMBL" id="KTD19820.1"/>
    </source>
</evidence>
<dbReference type="AlphaFoldDB" id="A0A0W0VI67"/>
<evidence type="ECO:0000256" key="2">
    <source>
        <dbReference type="ARBA" id="ARBA00023002"/>
    </source>
</evidence>
<dbReference type="CDD" id="cd05233">
    <property type="entry name" value="SDR_c"/>
    <property type="match status" value="1"/>
</dbReference>